<dbReference type="Proteomes" id="UP000568050">
    <property type="component" value="Unassembled WGS sequence"/>
</dbReference>
<feature type="domain" description="ATP-grasp" evidence="2">
    <location>
        <begin position="146"/>
        <end position="350"/>
    </location>
</feature>
<evidence type="ECO:0000313" key="4">
    <source>
        <dbReference type="Proteomes" id="UP000568050"/>
    </source>
</evidence>
<reference evidence="3 4" key="1">
    <citation type="submission" date="2020-08" db="EMBL/GenBank/DDBJ databases">
        <title>Sequencing the genomes of 1000 actinobacteria strains.</title>
        <authorList>
            <person name="Klenk H.-P."/>
        </authorList>
    </citation>
    <scope>NUCLEOTIDE SEQUENCE [LARGE SCALE GENOMIC DNA]</scope>
    <source>
        <strain evidence="3 4">DSM 23040</strain>
    </source>
</reference>
<dbReference type="InterPro" id="IPR005479">
    <property type="entry name" value="CPAse_ATP-bd"/>
</dbReference>
<organism evidence="3 4">
    <name type="scientific">Helcobacillus massiliensis</name>
    <dbReference type="NCBI Taxonomy" id="521392"/>
    <lineage>
        <taxon>Bacteria</taxon>
        <taxon>Bacillati</taxon>
        <taxon>Actinomycetota</taxon>
        <taxon>Actinomycetes</taxon>
        <taxon>Micrococcales</taxon>
        <taxon>Dermabacteraceae</taxon>
        <taxon>Helcobacillus</taxon>
    </lineage>
</organism>
<accession>A0A839QXL3</accession>
<evidence type="ECO:0000256" key="1">
    <source>
        <dbReference type="PROSITE-ProRule" id="PRU00409"/>
    </source>
</evidence>
<dbReference type="Pfam" id="PF02786">
    <property type="entry name" value="CPSase_L_D2"/>
    <property type="match status" value="1"/>
</dbReference>
<dbReference type="Gene3D" id="3.30.470.20">
    <property type="entry name" value="ATP-grasp fold, B domain"/>
    <property type="match status" value="1"/>
</dbReference>
<dbReference type="GO" id="GO:0046872">
    <property type="term" value="F:metal ion binding"/>
    <property type="evidence" value="ECO:0007669"/>
    <property type="project" value="InterPro"/>
</dbReference>
<evidence type="ECO:0000259" key="2">
    <source>
        <dbReference type="PROSITE" id="PS50975"/>
    </source>
</evidence>
<comment type="caution">
    <text evidence="3">The sequence shown here is derived from an EMBL/GenBank/DDBJ whole genome shotgun (WGS) entry which is preliminary data.</text>
</comment>
<proteinExistence type="predicted"/>
<dbReference type="GO" id="GO:0005524">
    <property type="term" value="F:ATP binding"/>
    <property type="evidence" value="ECO:0007669"/>
    <property type="project" value="UniProtKB-UniRule"/>
</dbReference>
<keyword evidence="1" id="KW-0067">ATP-binding</keyword>
<dbReference type="InterPro" id="IPR011761">
    <property type="entry name" value="ATP-grasp"/>
</dbReference>
<name>A0A839QXL3_9MICO</name>
<evidence type="ECO:0000313" key="3">
    <source>
        <dbReference type="EMBL" id="MBB3022711.1"/>
    </source>
</evidence>
<dbReference type="PROSITE" id="PS50975">
    <property type="entry name" value="ATP_GRASP"/>
    <property type="match status" value="1"/>
</dbReference>
<dbReference type="EMBL" id="JACHWP010000001">
    <property type="protein sequence ID" value="MBB3022711.1"/>
    <property type="molecule type" value="Genomic_DNA"/>
</dbReference>
<dbReference type="AlphaFoldDB" id="A0A839QXL3"/>
<keyword evidence="1" id="KW-0547">Nucleotide-binding</keyword>
<keyword evidence="3" id="KW-0436">Ligase</keyword>
<sequence>MTRSSALPASPSPADHSDTEHVQLVLLGGDIGVYAIARAFHEAFGTHATVITRSVAGPVADSSILQARGLGAEAGEAELLEAALETGRLATAQRARTGGPKPFLLANADWLIALIVRNREALSEHYLLPVLPEDLLEQVADKAEFARLCAEVEMTTPTTVIVDFTDGALPAVPEVEHLGWPLVAKPSRSSAYAHVKFPGKRKVFEIADRAQLEDLVRRLHEAGFRDRFVLQEMIPGDDTAMRSVTAYVDQRGAVTLMGGAHVLLEEHTPGALGNPAAMITQDMPELFAQAERFLTHVGYRGYANFDVKVDPRDGQPKFFEVNPRVGRNNVYMTAAGANIALPAVADHLQQRSIEQIRPTREILYSIIPRTLLWRYVTDPSLRSRAKAIAKRATVHPLLYRPEGLKRRAYVAAAMANQVKKFAQHYRSPSADGF</sequence>
<dbReference type="EC" id="6.3.1.12" evidence="3"/>
<dbReference type="SUPFAM" id="SSF56059">
    <property type="entry name" value="Glutathione synthetase ATP-binding domain-like"/>
    <property type="match status" value="1"/>
</dbReference>
<keyword evidence="4" id="KW-1185">Reference proteome</keyword>
<gene>
    <name evidence="3" type="ORF">FHX50_000959</name>
</gene>
<dbReference type="RefSeq" id="WP_183374971.1">
    <property type="nucleotide sequence ID" value="NZ_CBCSFZ010000004.1"/>
</dbReference>
<protein>
    <submittedName>
        <fullName evidence="3">D-aspartate ligase</fullName>
        <ecNumber evidence="3">6.3.1.12</ecNumber>
    </submittedName>
</protein>
<dbReference type="GO" id="GO:0034025">
    <property type="term" value="F:D-aspartate ligase activity"/>
    <property type="evidence" value="ECO:0007669"/>
    <property type="project" value="UniProtKB-EC"/>
</dbReference>